<accession>A0A381PEP9</accession>
<protein>
    <submittedName>
        <fullName evidence="1">Uncharacterized protein</fullName>
    </submittedName>
</protein>
<sequence>MGAPRHVPASPITESHTYRSPDVVPNAWLVGRPGDLASQQPSGGQMGYQGPDQGYALRLCRLFRERICVSEKEDLADVERGCVQIALKRASLFGRAPVVHDLEVAYRIWGFLDDDAADELIQDRGKRFEGVSEAHHYVETRMLVETVREEILMLSPGEIEERHAVDWTSLLELS</sequence>
<evidence type="ECO:0000313" key="1">
    <source>
        <dbReference type="EMBL" id="SUZ63963.1"/>
    </source>
</evidence>
<proteinExistence type="predicted"/>
<dbReference type="AlphaFoldDB" id="A0A381PEP9"/>
<organism evidence="1">
    <name type="scientific">marine metagenome</name>
    <dbReference type="NCBI Taxonomy" id="408172"/>
    <lineage>
        <taxon>unclassified sequences</taxon>
        <taxon>metagenomes</taxon>
        <taxon>ecological metagenomes</taxon>
    </lineage>
</organism>
<reference evidence="1" key="1">
    <citation type="submission" date="2018-05" db="EMBL/GenBank/DDBJ databases">
        <authorList>
            <person name="Lanie J.A."/>
            <person name="Ng W.-L."/>
            <person name="Kazmierczak K.M."/>
            <person name="Andrzejewski T.M."/>
            <person name="Davidsen T.M."/>
            <person name="Wayne K.J."/>
            <person name="Tettelin H."/>
            <person name="Glass J.I."/>
            <person name="Rusch D."/>
            <person name="Podicherti R."/>
            <person name="Tsui H.-C.T."/>
            <person name="Winkler M.E."/>
        </authorList>
    </citation>
    <scope>NUCLEOTIDE SEQUENCE</scope>
</reference>
<name>A0A381PEP9_9ZZZZ</name>
<dbReference type="EMBL" id="UINC01000928">
    <property type="protein sequence ID" value="SUZ63963.1"/>
    <property type="molecule type" value="Genomic_DNA"/>
</dbReference>
<gene>
    <name evidence="1" type="ORF">METZ01_LOCUS16817</name>
</gene>